<evidence type="ECO:0000256" key="6">
    <source>
        <dbReference type="ARBA" id="ARBA00022801"/>
    </source>
</evidence>
<dbReference type="InterPro" id="IPR022398">
    <property type="entry name" value="Peptidase_S8_His-AS"/>
</dbReference>
<dbReference type="PROSITE" id="PS51892">
    <property type="entry name" value="SUBTILASE"/>
    <property type="match status" value="1"/>
</dbReference>
<evidence type="ECO:0000256" key="3">
    <source>
        <dbReference type="ARBA" id="ARBA00022475"/>
    </source>
</evidence>
<protein>
    <submittedName>
        <fullName evidence="15">Serine protease</fullName>
    </submittedName>
</protein>
<keyword evidence="7 10" id="KW-0720">Serine protease</keyword>
<evidence type="ECO:0000256" key="7">
    <source>
        <dbReference type="ARBA" id="ARBA00022825"/>
    </source>
</evidence>
<feature type="active site" description="Charge relay system" evidence="10">
    <location>
        <position position="91"/>
    </location>
</feature>
<keyword evidence="9 13" id="KW-0472">Membrane</keyword>
<dbReference type="GO" id="GO:0005886">
    <property type="term" value="C:plasma membrane"/>
    <property type="evidence" value="ECO:0007669"/>
    <property type="project" value="UniProtKB-SubCell"/>
</dbReference>
<keyword evidence="5 13" id="KW-0812">Transmembrane</keyword>
<dbReference type="PANTHER" id="PTHR43806">
    <property type="entry name" value="PEPTIDASE S8"/>
    <property type="match status" value="1"/>
</dbReference>
<proteinExistence type="inferred from homology"/>
<feature type="active site" description="Charge relay system" evidence="10">
    <location>
        <position position="122"/>
    </location>
</feature>
<evidence type="ECO:0000256" key="13">
    <source>
        <dbReference type="SAM" id="Phobius"/>
    </source>
</evidence>
<feature type="domain" description="Peptidase S8/S53" evidence="14">
    <location>
        <begin position="82"/>
        <end position="371"/>
    </location>
</feature>
<evidence type="ECO:0000256" key="9">
    <source>
        <dbReference type="ARBA" id="ARBA00023136"/>
    </source>
</evidence>
<dbReference type="Gene3D" id="3.40.50.200">
    <property type="entry name" value="Peptidase S8/S53 domain"/>
    <property type="match status" value="1"/>
</dbReference>
<dbReference type="RefSeq" id="WP_043986986.1">
    <property type="nucleotide sequence ID" value="NZ_JXST01000030.1"/>
</dbReference>
<dbReference type="SUPFAM" id="SSF52743">
    <property type="entry name" value="Subtilisin-like"/>
    <property type="match status" value="1"/>
</dbReference>
<dbReference type="PROSITE" id="PS00137">
    <property type="entry name" value="SUBTILASE_HIS"/>
    <property type="match status" value="1"/>
</dbReference>
<dbReference type="InterPro" id="IPR050131">
    <property type="entry name" value="Peptidase_S8_subtilisin-like"/>
</dbReference>
<dbReference type="PATRIC" id="fig|280871.6.peg.4140"/>
<feature type="active site" description="Charge relay system" evidence="10">
    <location>
        <position position="324"/>
    </location>
</feature>
<evidence type="ECO:0000313" key="16">
    <source>
        <dbReference type="Proteomes" id="UP000032221"/>
    </source>
</evidence>
<dbReference type="InterPro" id="IPR000209">
    <property type="entry name" value="Peptidase_S8/S53_dom"/>
</dbReference>
<accession>A0A0D1JRN2</accession>
<comment type="caution">
    <text evidence="15">The sequence shown here is derived from an EMBL/GenBank/DDBJ whole genome shotgun (WGS) entry which is preliminary data.</text>
</comment>
<evidence type="ECO:0000256" key="1">
    <source>
        <dbReference type="ARBA" id="ARBA00004162"/>
    </source>
</evidence>
<evidence type="ECO:0000256" key="11">
    <source>
        <dbReference type="RuleBase" id="RU003355"/>
    </source>
</evidence>
<evidence type="ECO:0000256" key="8">
    <source>
        <dbReference type="ARBA" id="ARBA00022989"/>
    </source>
</evidence>
<dbReference type="PRINTS" id="PR00723">
    <property type="entry name" value="SUBTILISIN"/>
</dbReference>
<dbReference type="InterPro" id="IPR023834">
    <property type="entry name" value="T7SS_pept_S8A_mycosin"/>
</dbReference>
<dbReference type="InterPro" id="IPR023828">
    <property type="entry name" value="Peptidase_S8_Ser-AS"/>
</dbReference>
<keyword evidence="3" id="KW-1003">Cell membrane</keyword>
<evidence type="ECO:0000256" key="4">
    <source>
        <dbReference type="ARBA" id="ARBA00022670"/>
    </source>
</evidence>
<dbReference type="NCBIfam" id="TIGR03921">
    <property type="entry name" value="T7SS_mycosin"/>
    <property type="match status" value="1"/>
</dbReference>
<dbReference type="STRING" id="280871.TL10_19980"/>
<evidence type="ECO:0000256" key="2">
    <source>
        <dbReference type="ARBA" id="ARBA00011073"/>
    </source>
</evidence>
<evidence type="ECO:0000256" key="10">
    <source>
        <dbReference type="PROSITE-ProRule" id="PRU01240"/>
    </source>
</evidence>
<sequence>MRHRDQVIAVALTVAMTSATPCAYAIAPKPVDHSQLPGPAAPAPPGRTEQSDRCSTVKPVDERPAQQLDMLNLAAVWPLSRGNGQTVAVIDTGVARHRLLPHLVAGGDYVSSGDGTQDCDGHGTAIAGLIGATATEPATFSGVAPDATIMAIRQSSNKFRLSDDHEISGVGDVETLARAVRSAADAGATVINISSVACMPAADPLDDRSLGAALAYAVDVRNVVVVAAAGNASGECAQQNPLSDPKRPGTPDWDTVHTVVSPAWYDDYVLTAGSVSTTGTPSPFSLAGPWVDVAAPGESVVSLSAQGDGLVDSRPDSRPLSGTSYAAPVVSGVVALLRSRQPQLSARQVMARIEDTARHPADGWNAQVGRGVVDPLAAVSGGTPAPAPARIAAAQAPPASGPDHRPSRRIAFLGTAICIAVAAVAVTGRRRSRLEPSRV</sequence>
<dbReference type="GO" id="GO:0004252">
    <property type="term" value="F:serine-type endopeptidase activity"/>
    <property type="evidence" value="ECO:0007669"/>
    <property type="project" value="UniProtKB-UniRule"/>
</dbReference>
<keyword evidence="8 13" id="KW-1133">Transmembrane helix</keyword>
<reference evidence="15 16" key="1">
    <citation type="submission" date="2015-01" db="EMBL/GenBank/DDBJ databases">
        <title>Genome sequence of Mycobacterium llatzerense and Mycobacterium immunogenum recovered from brain abscess.</title>
        <authorList>
            <person name="Greninger A.L."/>
            <person name="Langelier C."/>
            <person name="Cunningham G."/>
            <person name="Chiu C.Y."/>
            <person name="Miller S."/>
        </authorList>
    </citation>
    <scope>NUCLEOTIDE SEQUENCE [LARGE SCALE GENOMIC DNA]</scope>
    <source>
        <strain evidence="15 16">CLUC14</strain>
    </source>
</reference>
<comment type="similarity">
    <text evidence="2 10 11">Belongs to the peptidase S8 family.</text>
</comment>
<dbReference type="Pfam" id="PF00082">
    <property type="entry name" value="Peptidase_S8"/>
    <property type="match status" value="1"/>
</dbReference>
<dbReference type="GO" id="GO:0006508">
    <property type="term" value="P:proteolysis"/>
    <property type="evidence" value="ECO:0007669"/>
    <property type="project" value="UniProtKB-KW"/>
</dbReference>
<dbReference type="AlphaFoldDB" id="A0A0D1JRN2"/>
<gene>
    <name evidence="15" type="ORF">TL10_19980</name>
</gene>
<keyword evidence="6 10" id="KW-0378">Hydrolase</keyword>
<dbReference type="EMBL" id="JXST01000030">
    <property type="protein sequence ID" value="KIU15234.1"/>
    <property type="molecule type" value="Genomic_DNA"/>
</dbReference>
<comment type="subcellular location">
    <subcellularLocation>
        <location evidence="1">Cell membrane</location>
        <topology evidence="1">Single-pass membrane protein</topology>
    </subcellularLocation>
</comment>
<dbReference type="InterPro" id="IPR023827">
    <property type="entry name" value="Peptidase_S8_Asp-AS"/>
</dbReference>
<name>A0A0D1JRN2_9MYCO</name>
<feature type="transmembrane region" description="Helical" evidence="13">
    <location>
        <begin position="410"/>
        <end position="428"/>
    </location>
</feature>
<evidence type="ECO:0000256" key="12">
    <source>
        <dbReference type="SAM" id="MobiDB-lite"/>
    </source>
</evidence>
<dbReference type="PANTHER" id="PTHR43806:SF11">
    <property type="entry name" value="CEREVISIN-RELATED"/>
    <property type="match status" value="1"/>
</dbReference>
<evidence type="ECO:0000313" key="15">
    <source>
        <dbReference type="EMBL" id="KIU15234.1"/>
    </source>
</evidence>
<evidence type="ECO:0000256" key="5">
    <source>
        <dbReference type="ARBA" id="ARBA00022692"/>
    </source>
</evidence>
<dbReference type="Proteomes" id="UP000032221">
    <property type="component" value="Unassembled WGS sequence"/>
</dbReference>
<dbReference type="InterPro" id="IPR036852">
    <property type="entry name" value="Peptidase_S8/S53_dom_sf"/>
</dbReference>
<feature type="region of interest" description="Disordered" evidence="12">
    <location>
        <begin position="33"/>
        <end position="53"/>
    </location>
</feature>
<dbReference type="PROSITE" id="PS00138">
    <property type="entry name" value="SUBTILASE_SER"/>
    <property type="match status" value="1"/>
</dbReference>
<organism evidence="15 16">
    <name type="scientific">Mycolicibacterium llatzerense</name>
    <dbReference type="NCBI Taxonomy" id="280871"/>
    <lineage>
        <taxon>Bacteria</taxon>
        <taxon>Bacillati</taxon>
        <taxon>Actinomycetota</taxon>
        <taxon>Actinomycetes</taxon>
        <taxon>Mycobacteriales</taxon>
        <taxon>Mycobacteriaceae</taxon>
        <taxon>Mycolicibacterium</taxon>
    </lineage>
</organism>
<dbReference type="InterPro" id="IPR015500">
    <property type="entry name" value="Peptidase_S8_subtilisin-rel"/>
</dbReference>
<evidence type="ECO:0000259" key="14">
    <source>
        <dbReference type="Pfam" id="PF00082"/>
    </source>
</evidence>
<keyword evidence="16" id="KW-1185">Reference proteome</keyword>
<dbReference type="PROSITE" id="PS00136">
    <property type="entry name" value="SUBTILASE_ASP"/>
    <property type="match status" value="1"/>
</dbReference>
<keyword evidence="4 10" id="KW-0645">Protease</keyword>